<evidence type="ECO:0000259" key="2">
    <source>
        <dbReference type="PROSITE" id="PS51465"/>
    </source>
</evidence>
<name>A0AA89BUS9_PINIB</name>
<dbReference type="EMBL" id="VSWD01000007">
    <property type="protein sequence ID" value="KAK3096838.1"/>
    <property type="molecule type" value="Genomic_DNA"/>
</dbReference>
<keyword evidence="4" id="KW-1185">Reference proteome</keyword>
<feature type="compositionally biased region" description="Polar residues" evidence="1">
    <location>
        <begin position="408"/>
        <end position="418"/>
    </location>
</feature>
<dbReference type="Gene3D" id="3.30.60.30">
    <property type="match status" value="1"/>
</dbReference>
<sequence>MNFFQLFTTFLSLHKNPQQNQEFHPNHHHGRGHSNANQDLRSNMLKFPVNQDHFDPFMKPENQFDIGTNMVTTPPVLATPINNEFLKTIPFFNENIFGNNNRNGLNDRRGQRFNSNSNNALNGRREDQRRRNAGIIHRFQETNIVPTEIPAGGILASDSAFSGITPVNIDAILAGIHVAKHDIGCDCPPVWQPVCGTDNALYSKTYVNYCAMTCVSGVTKIYDGECWPSHISRFFFATTSRPNRRSRTSATSVAMEISPIRNTITRITDVTRSSTLEPVTNRTSLNSGTNVVSKTTVSRTTPSPSVVKTTTIRPQTSARNSLARAQSNAEKTNNVEQKSTVAIKAENTVMDSKINTLTETNNRPIQSKETKEKLSPAKSLKLEPGAKFLALKETAKDLVSKQVNDQLKTTMPNNNNEQIAPGSDVTKKKPKDALQQDLLGFDPLSMDPEMASFDKMLNDLMMKKKQGAATA</sequence>
<evidence type="ECO:0000256" key="1">
    <source>
        <dbReference type="SAM" id="MobiDB-lite"/>
    </source>
</evidence>
<evidence type="ECO:0000313" key="3">
    <source>
        <dbReference type="EMBL" id="KAK3096838.1"/>
    </source>
</evidence>
<dbReference type="InterPro" id="IPR036058">
    <property type="entry name" value="Kazal_dom_sf"/>
</dbReference>
<dbReference type="AlphaFoldDB" id="A0AA89BUS9"/>
<feature type="compositionally biased region" description="Polar residues" evidence="1">
    <location>
        <begin position="312"/>
        <end position="337"/>
    </location>
</feature>
<gene>
    <name evidence="3" type="ORF">FSP39_003811</name>
</gene>
<evidence type="ECO:0000313" key="4">
    <source>
        <dbReference type="Proteomes" id="UP001186944"/>
    </source>
</evidence>
<feature type="region of interest" description="Disordered" evidence="1">
    <location>
        <begin position="281"/>
        <end position="337"/>
    </location>
</feature>
<dbReference type="SUPFAM" id="SSF100895">
    <property type="entry name" value="Kazal-type serine protease inhibitors"/>
    <property type="match status" value="1"/>
</dbReference>
<dbReference type="InterPro" id="IPR002350">
    <property type="entry name" value="Kazal_dom"/>
</dbReference>
<dbReference type="Pfam" id="PF07648">
    <property type="entry name" value="Kazal_2"/>
    <property type="match status" value="1"/>
</dbReference>
<dbReference type="PROSITE" id="PS51465">
    <property type="entry name" value="KAZAL_2"/>
    <property type="match status" value="1"/>
</dbReference>
<dbReference type="CDD" id="cd00104">
    <property type="entry name" value="KAZAL_FS"/>
    <property type="match status" value="1"/>
</dbReference>
<reference evidence="3" key="1">
    <citation type="submission" date="2019-08" db="EMBL/GenBank/DDBJ databases">
        <title>The improved chromosome-level genome for the pearl oyster Pinctada fucata martensii using PacBio sequencing and Hi-C.</title>
        <authorList>
            <person name="Zheng Z."/>
        </authorList>
    </citation>
    <scope>NUCLEOTIDE SEQUENCE</scope>
    <source>
        <strain evidence="3">ZZ-2019</strain>
        <tissue evidence="3">Adductor muscle</tissue>
    </source>
</reference>
<feature type="region of interest" description="Disordered" evidence="1">
    <location>
        <begin position="105"/>
        <end position="129"/>
    </location>
</feature>
<organism evidence="3 4">
    <name type="scientific">Pinctada imbricata</name>
    <name type="common">Atlantic pearl-oyster</name>
    <name type="synonym">Pinctada martensii</name>
    <dbReference type="NCBI Taxonomy" id="66713"/>
    <lineage>
        <taxon>Eukaryota</taxon>
        <taxon>Metazoa</taxon>
        <taxon>Spiralia</taxon>
        <taxon>Lophotrochozoa</taxon>
        <taxon>Mollusca</taxon>
        <taxon>Bivalvia</taxon>
        <taxon>Autobranchia</taxon>
        <taxon>Pteriomorphia</taxon>
        <taxon>Pterioida</taxon>
        <taxon>Pterioidea</taxon>
        <taxon>Pteriidae</taxon>
        <taxon>Pinctada</taxon>
    </lineage>
</organism>
<feature type="region of interest" description="Disordered" evidence="1">
    <location>
        <begin position="408"/>
        <end position="433"/>
    </location>
</feature>
<feature type="region of interest" description="Disordered" evidence="1">
    <location>
        <begin position="18"/>
        <end position="38"/>
    </location>
</feature>
<feature type="compositionally biased region" description="Polar residues" evidence="1">
    <location>
        <begin position="281"/>
        <end position="290"/>
    </location>
</feature>
<comment type="caution">
    <text evidence="3">The sequence shown here is derived from an EMBL/GenBank/DDBJ whole genome shotgun (WGS) entry which is preliminary data.</text>
</comment>
<accession>A0AA89BUS9</accession>
<dbReference type="Proteomes" id="UP001186944">
    <property type="component" value="Unassembled WGS sequence"/>
</dbReference>
<feature type="domain" description="Kazal-like" evidence="2">
    <location>
        <begin position="179"/>
        <end position="228"/>
    </location>
</feature>
<feature type="compositionally biased region" description="Polar residues" evidence="1">
    <location>
        <begin position="112"/>
        <end position="121"/>
    </location>
</feature>
<protein>
    <recommendedName>
        <fullName evidence="2">Kazal-like domain-containing protein</fullName>
    </recommendedName>
</protein>
<feature type="compositionally biased region" description="Low complexity" evidence="1">
    <location>
        <begin position="291"/>
        <end position="311"/>
    </location>
</feature>
<proteinExistence type="predicted"/>